<dbReference type="EMBL" id="AC145811">
    <property type="protein sequence ID" value="AAU89188.1"/>
    <property type="molecule type" value="Genomic_DNA"/>
</dbReference>
<dbReference type="AlphaFoldDB" id="Q10G18"/>
<feature type="domain" description="DDE Tnp4" evidence="4">
    <location>
        <begin position="482"/>
        <end position="603"/>
    </location>
</feature>
<name>Q10G18_ORYSJ</name>
<evidence type="ECO:0000256" key="2">
    <source>
        <dbReference type="ARBA" id="ARBA00022723"/>
    </source>
</evidence>
<dbReference type="Proteomes" id="UP000000763">
    <property type="component" value="Chromosome 3"/>
</dbReference>
<dbReference type="GO" id="GO:0046872">
    <property type="term" value="F:metal ion binding"/>
    <property type="evidence" value="ECO:0007669"/>
    <property type="project" value="UniProtKB-KW"/>
</dbReference>
<organism evidence="5 6">
    <name type="scientific">Oryza sativa subsp. japonica</name>
    <name type="common">Rice</name>
    <dbReference type="NCBI Taxonomy" id="39947"/>
    <lineage>
        <taxon>Eukaryota</taxon>
        <taxon>Viridiplantae</taxon>
        <taxon>Streptophyta</taxon>
        <taxon>Embryophyta</taxon>
        <taxon>Tracheophyta</taxon>
        <taxon>Spermatophyta</taxon>
        <taxon>Magnoliopsida</taxon>
        <taxon>Liliopsida</taxon>
        <taxon>Poales</taxon>
        <taxon>Poaceae</taxon>
        <taxon>BOP clade</taxon>
        <taxon>Oryzoideae</taxon>
        <taxon>Oryzeae</taxon>
        <taxon>Oryzinae</taxon>
        <taxon>Oryza</taxon>
        <taxon>Oryza sativa</taxon>
    </lineage>
</organism>
<sequence length="641" mass="71236">MDGDGFDDLNVWATQLSASGPATAPSAGAGFDLNSQAPAAEGFPGLGMYGAFLQGDNDELLTSRTGHGGGNGGAFPGGLSSGRGGRVRQRSCSVAAAPGRQSQRSNTAVRAGGSGQRLPRPRAPRAARSAVRGQASGSGAPFNNEDEELEDDVEEFASFGGPPVSQASRAQWNEVNNACLLDLCIERRRVGTYNGAQMSGEGYQAIVDGLLDRRGLVYTHCQVKNQILVLKTTHSFWRYLQAHIGLGRLPDGTIDVESSFWKIHTEKKPYLKRLQWDPPENEELLDQLFRGYTVDGSTAFVPGDDYVKKSKSPMLKIVKDIASTFKEAVIVNTKQMQKRASDKAAFSVKRCQELAFECGVEQTIESVSAMSKMFETEYQREFFCGQLTPDLRLGYFKKWKKIMALWLRKQKMMEAAQSVRQADNCLRRSLDTVSRTFNRVLTCLLRLAHDIIVPKDPTFSEVHPNLENPAFWPHFNDCIGAIDGTHVNVVVPKSKRVPYLNRHNETSQNVLAVCDFDMRFTFVLSGWPGSAHDMRVFKNAVSTYHHKFPHPPPGKYYVVDAGYPNRPGYLSPYTRIRYHVAQWNDGPPPQDREFDACDEDENYNPMPSSVASEWPADEPLVEDAHMNAFRDELAQALFYGV</sequence>
<reference evidence="6" key="1">
    <citation type="journal article" date="2005" name="Nature">
        <title>The map-based sequence of the rice genome.</title>
        <authorList>
            <consortium name="International rice genome sequencing project (IRGSP)"/>
            <person name="Matsumoto T."/>
            <person name="Wu J."/>
            <person name="Kanamori H."/>
            <person name="Katayose Y."/>
            <person name="Fujisawa M."/>
            <person name="Namiki N."/>
            <person name="Mizuno H."/>
            <person name="Yamamoto K."/>
            <person name="Antonio B.A."/>
            <person name="Baba T."/>
            <person name="Sakata K."/>
            <person name="Nagamura Y."/>
            <person name="Aoki H."/>
            <person name="Arikawa K."/>
            <person name="Arita K."/>
            <person name="Bito T."/>
            <person name="Chiden Y."/>
            <person name="Fujitsuka N."/>
            <person name="Fukunaka R."/>
            <person name="Hamada M."/>
            <person name="Harada C."/>
            <person name="Hayashi A."/>
            <person name="Hijishita S."/>
            <person name="Honda M."/>
            <person name="Hosokawa S."/>
            <person name="Ichikawa Y."/>
            <person name="Idonuma A."/>
            <person name="Iijima M."/>
            <person name="Ikeda M."/>
            <person name="Ikeno M."/>
            <person name="Ito K."/>
            <person name="Ito S."/>
            <person name="Ito T."/>
            <person name="Ito Y."/>
            <person name="Ito Y."/>
            <person name="Iwabuchi A."/>
            <person name="Kamiya K."/>
            <person name="Karasawa W."/>
            <person name="Kurita K."/>
            <person name="Katagiri S."/>
            <person name="Kikuta A."/>
            <person name="Kobayashi H."/>
            <person name="Kobayashi N."/>
            <person name="Machita K."/>
            <person name="Maehara T."/>
            <person name="Masukawa M."/>
            <person name="Mizubayashi T."/>
            <person name="Mukai Y."/>
            <person name="Nagasaki H."/>
            <person name="Nagata Y."/>
            <person name="Naito S."/>
            <person name="Nakashima M."/>
            <person name="Nakama Y."/>
            <person name="Nakamichi Y."/>
            <person name="Nakamura M."/>
            <person name="Meguro A."/>
            <person name="Negishi M."/>
            <person name="Ohta I."/>
            <person name="Ohta T."/>
            <person name="Okamoto M."/>
            <person name="Ono N."/>
            <person name="Saji S."/>
            <person name="Sakaguchi M."/>
            <person name="Sakai K."/>
            <person name="Shibata M."/>
            <person name="Shimokawa T."/>
            <person name="Song J."/>
            <person name="Takazaki Y."/>
            <person name="Terasawa K."/>
            <person name="Tsugane M."/>
            <person name="Tsuji K."/>
            <person name="Ueda S."/>
            <person name="Waki K."/>
            <person name="Yamagata H."/>
            <person name="Yamamoto M."/>
            <person name="Yamamoto S."/>
            <person name="Yamane H."/>
            <person name="Yoshiki S."/>
            <person name="Yoshihara R."/>
            <person name="Yukawa K."/>
            <person name="Zhong H."/>
            <person name="Yano M."/>
            <person name="Yuan Q."/>
            <person name="Ouyang S."/>
            <person name="Liu J."/>
            <person name="Jones K.M."/>
            <person name="Gansberger K."/>
            <person name="Moffat K."/>
            <person name="Hill J."/>
            <person name="Bera J."/>
            <person name="Fadrosh D."/>
            <person name="Jin S."/>
            <person name="Johri S."/>
            <person name="Kim M."/>
            <person name="Overton L."/>
            <person name="Reardon M."/>
            <person name="Tsitrin T."/>
            <person name="Vuong H."/>
            <person name="Weaver B."/>
            <person name="Ciecko A."/>
            <person name="Tallon L."/>
            <person name="Jackson J."/>
            <person name="Pai G."/>
            <person name="Aken S.V."/>
            <person name="Utterback T."/>
            <person name="Reidmuller S."/>
            <person name="Feldblyum T."/>
            <person name="Hsiao J."/>
            <person name="Zismann V."/>
            <person name="Iobst S."/>
            <person name="de Vazeille A.R."/>
            <person name="Buell C.R."/>
            <person name="Ying K."/>
            <person name="Li Y."/>
            <person name="Lu T."/>
            <person name="Huang Y."/>
            <person name="Zhao Q."/>
            <person name="Feng Q."/>
            <person name="Zhang L."/>
            <person name="Zhu J."/>
            <person name="Weng Q."/>
            <person name="Mu J."/>
            <person name="Lu Y."/>
            <person name="Fan D."/>
            <person name="Liu Y."/>
            <person name="Guan J."/>
            <person name="Zhang Y."/>
            <person name="Yu S."/>
            <person name="Liu X."/>
            <person name="Zhang Y."/>
            <person name="Hong G."/>
            <person name="Han B."/>
            <person name="Choisne N."/>
            <person name="Demange N."/>
            <person name="Orjeda G."/>
            <person name="Samain S."/>
            <person name="Cattolico L."/>
            <person name="Pelletier E."/>
            <person name="Couloux A."/>
            <person name="Segurens B."/>
            <person name="Wincker P."/>
            <person name="D'Hont A."/>
            <person name="Scarpelli C."/>
            <person name="Weissenbach J."/>
            <person name="Salanoubat M."/>
            <person name="Quetier F."/>
            <person name="Yu Y."/>
            <person name="Kim H.R."/>
            <person name="Rambo T."/>
            <person name="Currie J."/>
            <person name="Collura K."/>
            <person name="Luo M."/>
            <person name="Yang T."/>
            <person name="Ammiraju J.S.S."/>
            <person name="Engler F."/>
            <person name="Soderlund C."/>
            <person name="Wing R.A."/>
            <person name="Palmer L.E."/>
            <person name="de la Bastide M."/>
            <person name="Spiegel L."/>
            <person name="Nascimento L."/>
            <person name="Zutavern T."/>
            <person name="O'Shaughnessy A."/>
            <person name="Dike S."/>
            <person name="Dedhia N."/>
            <person name="Preston R."/>
            <person name="Balija V."/>
            <person name="McCombie W.R."/>
            <person name="Chow T."/>
            <person name="Chen H."/>
            <person name="Chung M."/>
            <person name="Chen C."/>
            <person name="Shaw J."/>
            <person name="Wu H."/>
            <person name="Hsiao K."/>
            <person name="Chao Y."/>
            <person name="Chu M."/>
            <person name="Cheng C."/>
            <person name="Hour A."/>
            <person name="Lee P."/>
            <person name="Lin S."/>
            <person name="Lin Y."/>
            <person name="Liou J."/>
            <person name="Liu S."/>
            <person name="Hsing Y."/>
            <person name="Raghuvanshi S."/>
            <person name="Mohanty A."/>
            <person name="Bharti A.K."/>
            <person name="Gaur A."/>
            <person name="Gupta V."/>
            <person name="Kumar D."/>
            <person name="Ravi V."/>
            <person name="Vij S."/>
            <person name="Kapur A."/>
            <person name="Khurana P."/>
            <person name="Khurana P."/>
            <person name="Khurana J.P."/>
            <person name="Tyagi A.K."/>
            <person name="Gaikwad K."/>
            <person name="Singh A."/>
            <person name="Dalal V."/>
            <person name="Srivastava S."/>
            <person name="Dixit A."/>
            <person name="Pal A.K."/>
            <person name="Ghazi I.A."/>
            <person name="Yadav M."/>
            <person name="Pandit A."/>
            <person name="Bhargava A."/>
            <person name="Sureshbabu K."/>
            <person name="Batra K."/>
            <person name="Sharma T.R."/>
            <person name="Mohapatra T."/>
            <person name="Singh N.K."/>
            <person name="Messing J."/>
            <person name="Nelson A.B."/>
            <person name="Fuks G."/>
            <person name="Kavchok S."/>
            <person name="Keizer G."/>
            <person name="Linton E."/>
            <person name="Llaca V."/>
            <person name="Song R."/>
            <person name="Tanyolac B."/>
            <person name="Young S."/>
            <person name="Ho-Il K."/>
            <person name="Hahn J.H."/>
            <person name="Sangsakoo G."/>
            <person name="Vanavichit A."/>
            <person name="de Mattos Luiz.A.T."/>
            <person name="Zimmer P.D."/>
            <person name="Malone G."/>
            <person name="Dellagostin O."/>
            <person name="de Oliveira A.C."/>
            <person name="Bevan M."/>
            <person name="Bancroft I."/>
            <person name="Minx P."/>
            <person name="Cordum H."/>
            <person name="Wilson R."/>
            <person name="Cheng Z."/>
            <person name="Jin W."/>
            <person name="Jiang J."/>
            <person name="Leong S.A."/>
            <person name="Iwama H."/>
            <person name="Gojobori T."/>
            <person name="Itoh T."/>
            <person name="Niimura Y."/>
            <person name="Fujii Y."/>
            <person name="Habara T."/>
            <person name="Sakai H."/>
            <person name="Sato Y."/>
            <person name="Wilson G."/>
            <person name="Kumar K."/>
            <person name="McCouch S."/>
            <person name="Juretic N."/>
            <person name="Hoen D."/>
            <person name="Wright S."/>
            <person name="Bruskiewich R."/>
            <person name="Bureau T."/>
            <person name="Miyao A."/>
            <person name="Hirochika H."/>
            <person name="Nishikawa T."/>
            <person name="Kadowaki K."/>
            <person name="Sugiura M."/>
            <person name="Burr B."/>
            <person name="Sasaki T."/>
        </authorList>
    </citation>
    <scope>NUCLEOTIDE SEQUENCE [LARGE SCALE GENOMIC DNA]</scope>
    <source>
        <strain evidence="6">cv. Nipponbare</strain>
    </source>
</reference>
<comment type="cofactor">
    <cofactor evidence="1">
        <name>a divalent metal cation</name>
        <dbReference type="ChEBI" id="CHEBI:60240"/>
    </cofactor>
</comment>
<evidence type="ECO:0000313" key="5">
    <source>
        <dbReference type="EMBL" id="AAU89188.1"/>
    </source>
</evidence>
<evidence type="ECO:0000256" key="1">
    <source>
        <dbReference type="ARBA" id="ARBA00001968"/>
    </source>
</evidence>
<protein>
    <submittedName>
        <fullName evidence="5">Transposon protein, putative, CACTA, En/Spm sub-class</fullName>
    </submittedName>
</protein>
<dbReference type="Pfam" id="PF13359">
    <property type="entry name" value="DDE_Tnp_4"/>
    <property type="match status" value="1"/>
</dbReference>
<evidence type="ECO:0000256" key="3">
    <source>
        <dbReference type="SAM" id="MobiDB-lite"/>
    </source>
</evidence>
<dbReference type="PANTHER" id="PTHR47069">
    <property type="match status" value="1"/>
</dbReference>
<reference evidence="6" key="2">
    <citation type="journal article" date="2008" name="Nucleic Acids Res.">
        <title>The rice annotation project database (RAP-DB): 2008 update.</title>
        <authorList>
            <consortium name="The rice annotation project (RAP)"/>
        </authorList>
    </citation>
    <scope>GENOME REANNOTATION</scope>
    <source>
        <strain evidence="6">cv. Nipponbare</strain>
    </source>
</reference>
<feature type="compositionally biased region" description="Gly residues" evidence="3">
    <location>
        <begin position="66"/>
        <end position="84"/>
    </location>
</feature>
<feature type="region of interest" description="Disordered" evidence="3">
    <location>
        <begin position="60"/>
        <end position="152"/>
    </location>
</feature>
<dbReference type="PANTHER" id="PTHR47069:SF12">
    <property type="entry name" value="OS01G0545800 PROTEIN"/>
    <property type="match status" value="1"/>
</dbReference>
<evidence type="ECO:0000313" key="6">
    <source>
        <dbReference type="Proteomes" id="UP000000763"/>
    </source>
</evidence>
<keyword evidence="2" id="KW-0479">Metal-binding</keyword>
<evidence type="ECO:0000259" key="4">
    <source>
        <dbReference type="Pfam" id="PF13359"/>
    </source>
</evidence>
<dbReference type="InterPro" id="IPR027806">
    <property type="entry name" value="HARBI1_dom"/>
</dbReference>
<accession>Q10G18</accession>
<proteinExistence type="predicted"/>
<gene>
    <name evidence="5" type="ORF">OSJNBb0088L13.1</name>
</gene>